<organism evidence="1 2">
    <name type="scientific">[Brevibacterium] flavum</name>
    <dbReference type="NCBI Taxonomy" id="92706"/>
    <lineage>
        <taxon>Bacteria</taxon>
        <taxon>Bacillati</taxon>
        <taxon>Actinomycetota</taxon>
        <taxon>Actinomycetes</taxon>
        <taxon>Mycobacteriales</taxon>
        <taxon>Corynebacteriaceae</taxon>
        <taxon>Corynebacterium</taxon>
    </lineage>
</organism>
<dbReference type="Pfam" id="PF25310">
    <property type="entry name" value="VG15"/>
    <property type="match status" value="1"/>
</dbReference>
<evidence type="ECO:0000313" key="1">
    <source>
        <dbReference type="EMBL" id="AKF27795.1"/>
    </source>
</evidence>
<reference evidence="1 2" key="1">
    <citation type="submission" date="2015-04" db="EMBL/GenBank/DDBJ databases">
        <title>Complete Genome Sequence of Brevibacterium flavum ATCC 15168.</title>
        <authorList>
            <person name="Ahn J."/>
            <person name="Park G."/>
            <person name="Jeon W."/>
            <person name="Jang Y."/>
            <person name="Jang M."/>
            <person name="Lee H."/>
            <person name="Lee H."/>
        </authorList>
    </citation>
    <scope>NUCLEOTIDE SEQUENCE [LARGE SCALE GENOMIC DNA]</scope>
    <source>
        <strain evidence="1 2">ATCC 15168</strain>
    </source>
</reference>
<name>A0A0F6WQU2_9CORY</name>
<evidence type="ECO:0000313" key="2">
    <source>
        <dbReference type="Proteomes" id="UP000034037"/>
    </source>
</evidence>
<dbReference type="PATRIC" id="fig|92706.3.peg.2014"/>
<dbReference type="Proteomes" id="UP000034037">
    <property type="component" value="Chromosome"/>
</dbReference>
<dbReference type="RefSeq" id="WP_003861816.1">
    <property type="nucleotide sequence ID" value="NZ_CP011309.1"/>
</dbReference>
<dbReference type="EMBL" id="CP011309">
    <property type="protein sequence ID" value="AKF27795.1"/>
    <property type="molecule type" value="Genomic_DNA"/>
</dbReference>
<proteinExistence type="predicted"/>
<accession>A0A0F6WQU2</accession>
<gene>
    <name evidence="1" type="ORF">YH66_09645</name>
</gene>
<sequence length="264" mass="28980">MTTAIRTVDWGTLRNQLNWVNDLAMRDLSAVFQRSLEMDPRMAQRYLEEAVADIVATFGGDAALLTEGWLDELMPERVPQVASGTPSIEQLTKQVSWGTAPLFTGTGNTLLRLSSVVQQHVFGAERDTVKAFAEANSMRWARVTRGDGDVCEFCKVLASRGAVYGSAARASGVGMSGRENHYVGTTGKFRGRRLKAGRIRGEQKHAEKYHDHCRCVVAPSGGGLSLSLPDRTSQYQEEYDAAVRLIEGPITMAKVTAAMRQLKK</sequence>
<dbReference type="InterPro" id="IPR057369">
    <property type="entry name" value="VG15"/>
</dbReference>
<dbReference type="HOGENOM" id="CLU_1037768_0_0_11"/>
<dbReference type="AlphaFoldDB" id="A0A0F6WQU2"/>
<protein>
    <submittedName>
        <fullName evidence="1">Uncharacterized protein</fullName>
    </submittedName>
</protein>
<keyword evidence="2" id="KW-1185">Reference proteome</keyword>